<evidence type="ECO:0000256" key="7">
    <source>
        <dbReference type="ARBA" id="ARBA00023015"/>
    </source>
</evidence>
<dbReference type="Pfam" id="PF00717">
    <property type="entry name" value="Peptidase_S24"/>
    <property type="match status" value="1"/>
</dbReference>
<evidence type="ECO:0000256" key="9">
    <source>
        <dbReference type="ARBA" id="ARBA00023163"/>
    </source>
</evidence>
<feature type="DNA-binding region" description="H-T-H motif" evidence="12">
    <location>
        <begin position="26"/>
        <end position="46"/>
    </location>
</feature>
<evidence type="ECO:0000256" key="12">
    <source>
        <dbReference type="HAMAP-Rule" id="MF_00015"/>
    </source>
</evidence>
<dbReference type="GO" id="GO:0045892">
    <property type="term" value="P:negative regulation of DNA-templated transcription"/>
    <property type="evidence" value="ECO:0007669"/>
    <property type="project" value="UniProtKB-UniRule"/>
</dbReference>
<keyword evidence="6 12" id="KW-0068">Autocatalytic cleavage</keyword>
<feature type="site" description="Cleavage; by autolysis" evidence="12">
    <location>
        <begin position="84"/>
        <end position="85"/>
    </location>
</feature>
<keyword evidence="5 12" id="KW-0378">Hydrolase</keyword>
<dbReference type="AlphaFoldDB" id="A0A9D1NNW3"/>
<dbReference type="FunFam" id="2.10.109.10:FF:000001">
    <property type="entry name" value="LexA repressor"/>
    <property type="match status" value="1"/>
</dbReference>
<dbReference type="PANTHER" id="PTHR33516:SF2">
    <property type="entry name" value="LEXA REPRESSOR-RELATED"/>
    <property type="match status" value="1"/>
</dbReference>
<dbReference type="EMBL" id="DVOL01000002">
    <property type="protein sequence ID" value="HIV10082.1"/>
    <property type="molecule type" value="Genomic_DNA"/>
</dbReference>
<dbReference type="PRINTS" id="PR00726">
    <property type="entry name" value="LEXASERPTASE"/>
</dbReference>
<comment type="subunit">
    <text evidence="12">Homodimer.</text>
</comment>
<evidence type="ECO:0000259" key="14">
    <source>
        <dbReference type="Pfam" id="PF00717"/>
    </source>
</evidence>
<dbReference type="GO" id="GO:0009432">
    <property type="term" value="P:SOS response"/>
    <property type="evidence" value="ECO:0007669"/>
    <property type="project" value="UniProtKB-UniRule"/>
</dbReference>
<dbReference type="PANTHER" id="PTHR33516">
    <property type="entry name" value="LEXA REPRESSOR"/>
    <property type="match status" value="1"/>
</dbReference>
<evidence type="ECO:0000313" key="17">
    <source>
        <dbReference type="Proteomes" id="UP000823960"/>
    </source>
</evidence>
<keyword evidence="2 12" id="KW-0678">Repressor</keyword>
<dbReference type="InterPro" id="IPR006199">
    <property type="entry name" value="LexA_DNA-bd_dom"/>
</dbReference>
<dbReference type="InterPro" id="IPR039418">
    <property type="entry name" value="LexA-like"/>
</dbReference>
<dbReference type="InterPro" id="IPR050077">
    <property type="entry name" value="LexA_repressor"/>
</dbReference>
<dbReference type="InterPro" id="IPR036286">
    <property type="entry name" value="LexA/Signal_pep-like_sf"/>
</dbReference>
<dbReference type="SUPFAM" id="SSF51306">
    <property type="entry name" value="LexA/Signal peptidase"/>
    <property type="match status" value="1"/>
</dbReference>
<comment type="function">
    <text evidence="12">Represses a number of genes involved in the response to DNA damage (SOS response), including recA and lexA. In the presence of single-stranded DNA, RecA interacts with LexA causing an autocatalytic cleavage which disrupts the DNA-binding part of LexA, leading to derepression of the SOS regulon and eventually DNA repair.</text>
</comment>
<comment type="caution">
    <text evidence="16">The sequence shown here is derived from an EMBL/GenBank/DDBJ whole genome shotgun (WGS) entry which is preliminary data.</text>
</comment>
<organism evidence="16 17">
    <name type="scientific">Candidatus Faeciplasma avium</name>
    <dbReference type="NCBI Taxonomy" id="2840798"/>
    <lineage>
        <taxon>Bacteria</taxon>
        <taxon>Bacillati</taxon>
        <taxon>Bacillota</taxon>
        <taxon>Clostridia</taxon>
        <taxon>Eubacteriales</taxon>
        <taxon>Oscillospiraceae</taxon>
        <taxon>Oscillospiraceae incertae sedis</taxon>
        <taxon>Candidatus Faeciplasma</taxon>
    </lineage>
</organism>
<dbReference type="Proteomes" id="UP000823960">
    <property type="component" value="Unassembled WGS sequence"/>
</dbReference>
<dbReference type="NCBIfam" id="TIGR00498">
    <property type="entry name" value="lexA"/>
    <property type="match status" value="1"/>
</dbReference>
<dbReference type="GO" id="GO:0006281">
    <property type="term" value="P:DNA repair"/>
    <property type="evidence" value="ECO:0007669"/>
    <property type="project" value="UniProtKB-UniRule"/>
</dbReference>
<dbReference type="InterPro" id="IPR006197">
    <property type="entry name" value="Peptidase_S24_LexA"/>
</dbReference>
<dbReference type="Gene3D" id="1.10.10.10">
    <property type="entry name" value="Winged helix-like DNA-binding domain superfamily/Winged helix DNA-binding domain"/>
    <property type="match status" value="1"/>
</dbReference>
<keyword evidence="8 12" id="KW-0238">DNA-binding</keyword>
<dbReference type="InterPro" id="IPR006200">
    <property type="entry name" value="LexA"/>
</dbReference>
<dbReference type="HAMAP" id="MF_00015">
    <property type="entry name" value="LexA"/>
    <property type="match status" value="1"/>
</dbReference>
<feature type="active site" description="For autocatalytic cleavage activity" evidence="12">
    <location>
        <position position="157"/>
    </location>
</feature>
<feature type="active site" description="For autocatalytic cleavage activity" evidence="12">
    <location>
        <position position="119"/>
    </location>
</feature>
<dbReference type="Pfam" id="PF01726">
    <property type="entry name" value="LexA_DNA_bind"/>
    <property type="match status" value="1"/>
</dbReference>
<gene>
    <name evidence="12 16" type="primary">lexA</name>
    <name evidence="16" type="ORF">IAD28_00075</name>
</gene>
<evidence type="ECO:0000256" key="1">
    <source>
        <dbReference type="ARBA" id="ARBA00007484"/>
    </source>
</evidence>
<evidence type="ECO:0000256" key="4">
    <source>
        <dbReference type="ARBA" id="ARBA00022763"/>
    </source>
</evidence>
<evidence type="ECO:0000256" key="2">
    <source>
        <dbReference type="ARBA" id="ARBA00022491"/>
    </source>
</evidence>
<dbReference type="SUPFAM" id="SSF46785">
    <property type="entry name" value="Winged helix' DNA-binding domain"/>
    <property type="match status" value="1"/>
</dbReference>
<name>A0A9D1NNW3_9FIRM</name>
<dbReference type="InterPro" id="IPR036390">
    <property type="entry name" value="WH_DNA-bd_sf"/>
</dbReference>
<dbReference type="InterPro" id="IPR015927">
    <property type="entry name" value="Peptidase_S24_S26A/B/C"/>
</dbReference>
<evidence type="ECO:0000256" key="11">
    <source>
        <dbReference type="ARBA" id="ARBA00023236"/>
    </source>
</evidence>
<evidence type="ECO:0000256" key="5">
    <source>
        <dbReference type="ARBA" id="ARBA00022801"/>
    </source>
</evidence>
<evidence type="ECO:0000259" key="15">
    <source>
        <dbReference type="Pfam" id="PF01726"/>
    </source>
</evidence>
<dbReference type="InterPro" id="IPR036388">
    <property type="entry name" value="WH-like_DNA-bd_sf"/>
</dbReference>
<comment type="catalytic activity">
    <reaction evidence="12">
        <text>Hydrolysis of Ala-|-Gly bond in repressor LexA.</text>
        <dbReference type="EC" id="3.4.21.88"/>
    </reaction>
</comment>
<evidence type="ECO:0000256" key="13">
    <source>
        <dbReference type="RuleBase" id="RU003991"/>
    </source>
</evidence>
<evidence type="ECO:0000256" key="10">
    <source>
        <dbReference type="ARBA" id="ARBA00023204"/>
    </source>
</evidence>
<accession>A0A9D1NNW3</accession>
<dbReference type="CDD" id="cd06529">
    <property type="entry name" value="S24_LexA-like"/>
    <property type="match status" value="1"/>
</dbReference>
<comment type="similarity">
    <text evidence="1 12 13">Belongs to the peptidase S24 family.</text>
</comment>
<dbReference type="GO" id="GO:0003677">
    <property type="term" value="F:DNA binding"/>
    <property type="evidence" value="ECO:0007669"/>
    <property type="project" value="UniProtKB-UniRule"/>
</dbReference>
<keyword evidence="9 12" id="KW-0804">Transcription</keyword>
<reference evidence="16" key="1">
    <citation type="submission" date="2020-10" db="EMBL/GenBank/DDBJ databases">
        <authorList>
            <person name="Gilroy R."/>
        </authorList>
    </citation>
    <scope>NUCLEOTIDE SEQUENCE</scope>
    <source>
        <strain evidence="16">1370</strain>
    </source>
</reference>
<keyword evidence="10 12" id="KW-0234">DNA repair</keyword>
<reference evidence="16" key="2">
    <citation type="journal article" date="2021" name="PeerJ">
        <title>Extensive microbial diversity within the chicken gut microbiome revealed by metagenomics and culture.</title>
        <authorList>
            <person name="Gilroy R."/>
            <person name="Ravi A."/>
            <person name="Getino M."/>
            <person name="Pursley I."/>
            <person name="Horton D.L."/>
            <person name="Alikhan N.F."/>
            <person name="Baker D."/>
            <person name="Gharbi K."/>
            <person name="Hall N."/>
            <person name="Watson M."/>
            <person name="Adriaenssens E.M."/>
            <person name="Foster-Nyarko E."/>
            <person name="Jarju S."/>
            <person name="Secka A."/>
            <person name="Antonio M."/>
            <person name="Oren A."/>
            <person name="Chaudhuri R.R."/>
            <person name="La Ragione R."/>
            <person name="Hildebrand F."/>
            <person name="Pallen M.J."/>
        </authorList>
    </citation>
    <scope>NUCLEOTIDE SEQUENCE</scope>
    <source>
        <strain evidence="16">1370</strain>
    </source>
</reference>
<keyword evidence="11 12" id="KW-0742">SOS response</keyword>
<sequence length="196" mass="21619">MSLNDRDAAVYELIRQRAGEGYTPSIREICRELGIKSTSTVHRILGKLQDEGLIERLGENLNRSFRLAGDGSNIRVPLVGTVTAGQPITAIQDIEGYISFKAPKHYDGELFALRVRGDSMINAAILDGDTVIVMRTPHAENGDIVVALVEGSDATVKRFYKENGHFRLQPENDAMEPIILSSVEIIGRVVAVLRYI</sequence>
<dbReference type="Gene3D" id="2.10.109.10">
    <property type="entry name" value="Umud Fragment, subunit A"/>
    <property type="match status" value="1"/>
</dbReference>
<evidence type="ECO:0000256" key="6">
    <source>
        <dbReference type="ARBA" id="ARBA00022813"/>
    </source>
</evidence>
<dbReference type="GO" id="GO:0006508">
    <property type="term" value="P:proteolysis"/>
    <property type="evidence" value="ECO:0007669"/>
    <property type="project" value="InterPro"/>
</dbReference>
<dbReference type="EC" id="3.4.21.88" evidence="12"/>
<dbReference type="GO" id="GO:0006260">
    <property type="term" value="P:DNA replication"/>
    <property type="evidence" value="ECO:0007669"/>
    <property type="project" value="UniProtKB-UniRule"/>
</dbReference>
<evidence type="ECO:0000313" key="16">
    <source>
        <dbReference type="EMBL" id="HIV10082.1"/>
    </source>
</evidence>
<proteinExistence type="inferred from homology"/>
<feature type="domain" description="Peptidase S24/S26A/S26B/S26C" evidence="14">
    <location>
        <begin position="77"/>
        <end position="190"/>
    </location>
</feature>
<protein>
    <recommendedName>
        <fullName evidence="12">LexA repressor</fullName>
        <ecNumber evidence="12">3.4.21.88</ecNumber>
    </recommendedName>
</protein>
<evidence type="ECO:0000256" key="8">
    <source>
        <dbReference type="ARBA" id="ARBA00023125"/>
    </source>
</evidence>
<dbReference type="GO" id="GO:0004252">
    <property type="term" value="F:serine-type endopeptidase activity"/>
    <property type="evidence" value="ECO:0007669"/>
    <property type="project" value="UniProtKB-UniRule"/>
</dbReference>
<keyword evidence="7 12" id="KW-0805">Transcription regulation</keyword>
<evidence type="ECO:0000256" key="3">
    <source>
        <dbReference type="ARBA" id="ARBA00022705"/>
    </source>
</evidence>
<keyword evidence="4 12" id="KW-0227">DNA damage</keyword>
<feature type="domain" description="LexA repressor DNA-binding" evidence="15">
    <location>
        <begin position="3"/>
        <end position="56"/>
    </location>
</feature>
<keyword evidence="3 12" id="KW-0235">DNA replication</keyword>